<dbReference type="OrthoDB" id="7282470at2759"/>
<protein>
    <submittedName>
        <fullName evidence="3">Putative gypsy-29-i dr</fullName>
    </submittedName>
</protein>
<dbReference type="Proteomes" id="UP000887116">
    <property type="component" value="Unassembled WGS sequence"/>
</dbReference>
<dbReference type="InterPro" id="IPR053134">
    <property type="entry name" value="RNA-dir_DNA_polymerase"/>
</dbReference>
<dbReference type="SUPFAM" id="SSF56672">
    <property type="entry name" value="DNA/RNA polymerases"/>
    <property type="match status" value="1"/>
</dbReference>
<dbReference type="InterPro" id="IPR043502">
    <property type="entry name" value="DNA/RNA_pol_sf"/>
</dbReference>
<sequence>MWFSLRGHASFICHFPPSPRGSSVAQPSQLRESNSQANAPFLSSSGSTNHGNNTQRGTTNLNSSESRRKNSNRNSTPVRYATTNPSNSVNFVKTQTIKRSLIPIMINNHIEIQAQCDPCAEITIIQQSCIPADAVIHQWTHGQFQVVDHKINRKGWNSLILTVGNIEHMMLIVSIYSQFPFPLILGFDWQHQVQASINCITSNEASLPSIEDVVLPELNTKILPSQVQLIPKFAKLSRIQQAELDAATGKFSDVFYSDDDNIGLCPHIEFKIDLQHDKSIRFRPYRLSEPDRQFLNMQIQKWLKHEICHPSNSNYAAPAFIVEQPLNESTPRRVVIDYSRTINSITKTDPHPINDIEDVIIRIVGKCYISKRDVKSAFNTTRIKETDIFKTGFVTPDEHYRFLRMPFGVTNGPSTMAKAIKLTYEHLVPHNANTYIDDISTSHET</sequence>
<dbReference type="GO" id="GO:0071897">
    <property type="term" value="P:DNA biosynthetic process"/>
    <property type="evidence" value="ECO:0007669"/>
    <property type="project" value="UniProtKB-ARBA"/>
</dbReference>
<reference evidence="3" key="1">
    <citation type="submission" date="2020-07" db="EMBL/GenBank/DDBJ databases">
        <title>Multicomponent nature underlies the extraordinary mechanical properties of spider dragline silk.</title>
        <authorList>
            <person name="Kono N."/>
            <person name="Nakamura H."/>
            <person name="Mori M."/>
            <person name="Yoshida Y."/>
            <person name="Ohtoshi R."/>
            <person name="Malay A.D."/>
            <person name="Moran D.A.P."/>
            <person name="Tomita M."/>
            <person name="Numata K."/>
            <person name="Arakawa K."/>
        </authorList>
    </citation>
    <scope>NUCLEOTIDE SEQUENCE</scope>
</reference>
<comment type="caution">
    <text evidence="3">The sequence shown here is derived from an EMBL/GenBank/DDBJ whole genome shotgun (WGS) entry which is preliminary data.</text>
</comment>
<feature type="domain" description="Reverse transcriptase" evidence="2">
    <location>
        <begin position="337"/>
        <end position="440"/>
    </location>
</feature>
<dbReference type="Pfam" id="PF00078">
    <property type="entry name" value="RVT_1"/>
    <property type="match status" value="1"/>
</dbReference>
<evidence type="ECO:0000256" key="1">
    <source>
        <dbReference type="SAM" id="MobiDB-lite"/>
    </source>
</evidence>
<dbReference type="InterPro" id="IPR043128">
    <property type="entry name" value="Rev_trsase/Diguanyl_cyclase"/>
</dbReference>
<dbReference type="InterPro" id="IPR000477">
    <property type="entry name" value="RT_dom"/>
</dbReference>
<feature type="compositionally biased region" description="Low complexity" evidence="1">
    <location>
        <begin position="43"/>
        <end position="64"/>
    </location>
</feature>
<evidence type="ECO:0000313" key="3">
    <source>
        <dbReference type="EMBL" id="GFQ67459.1"/>
    </source>
</evidence>
<accession>A0A8X6KAA8</accession>
<gene>
    <name evidence="3" type="ORF">TNCT_657301</name>
</gene>
<dbReference type="EMBL" id="BMAO01010470">
    <property type="protein sequence ID" value="GFQ67459.1"/>
    <property type="molecule type" value="Genomic_DNA"/>
</dbReference>
<dbReference type="Gene3D" id="3.10.10.10">
    <property type="entry name" value="HIV Type 1 Reverse Transcriptase, subunit A, domain 1"/>
    <property type="match status" value="1"/>
</dbReference>
<dbReference type="InterPro" id="IPR021109">
    <property type="entry name" value="Peptidase_aspartic_dom_sf"/>
</dbReference>
<feature type="compositionally biased region" description="Polar residues" evidence="1">
    <location>
        <begin position="20"/>
        <end position="42"/>
    </location>
</feature>
<keyword evidence="4" id="KW-1185">Reference proteome</keyword>
<feature type="region of interest" description="Disordered" evidence="1">
    <location>
        <begin position="15"/>
        <end position="86"/>
    </location>
</feature>
<dbReference type="Gene3D" id="2.40.70.10">
    <property type="entry name" value="Acid Proteases"/>
    <property type="match status" value="1"/>
</dbReference>
<proteinExistence type="predicted"/>
<organism evidence="3 4">
    <name type="scientific">Trichonephila clavata</name>
    <name type="common">Joro spider</name>
    <name type="synonym">Nephila clavata</name>
    <dbReference type="NCBI Taxonomy" id="2740835"/>
    <lineage>
        <taxon>Eukaryota</taxon>
        <taxon>Metazoa</taxon>
        <taxon>Ecdysozoa</taxon>
        <taxon>Arthropoda</taxon>
        <taxon>Chelicerata</taxon>
        <taxon>Arachnida</taxon>
        <taxon>Araneae</taxon>
        <taxon>Araneomorphae</taxon>
        <taxon>Entelegynae</taxon>
        <taxon>Araneoidea</taxon>
        <taxon>Nephilidae</taxon>
        <taxon>Trichonephila</taxon>
    </lineage>
</organism>
<evidence type="ECO:0000259" key="2">
    <source>
        <dbReference type="Pfam" id="PF00078"/>
    </source>
</evidence>
<dbReference type="AlphaFoldDB" id="A0A8X6KAA8"/>
<dbReference type="PANTHER" id="PTHR24559:SF444">
    <property type="entry name" value="REVERSE TRANSCRIPTASE DOMAIN-CONTAINING PROTEIN"/>
    <property type="match status" value="1"/>
</dbReference>
<dbReference type="CDD" id="cd01647">
    <property type="entry name" value="RT_LTR"/>
    <property type="match status" value="1"/>
</dbReference>
<dbReference type="Gene3D" id="3.30.70.270">
    <property type="match status" value="1"/>
</dbReference>
<name>A0A8X6KAA8_TRICU</name>
<dbReference type="PANTHER" id="PTHR24559">
    <property type="entry name" value="TRANSPOSON TY3-I GAG-POL POLYPROTEIN"/>
    <property type="match status" value="1"/>
</dbReference>
<evidence type="ECO:0000313" key="4">
    <source>
        <dbReference type="Proteomes" id="UP000887116"/>
    </source>
</evidence>